<feature type="domain" description="Potassium channel tetramerisation-type BTB" evidence="2">
    <location>
        <begin position="67"/>
        <end position="114"/>
    </location>
</feature>
<dbReference type="Gene3D" id="3.30.710.10">
    <property type="entry name" value="Potassium Channel Kv1.1, Chain A"/>
    <property type="match status" value="1"/>
</dbReference>
<sequence length="480" mass="55095">TNQSKNKIERFNVGGRIFATTRETLLNSTIYSSTQRPSSVAVSTDTDQIIYQTYNNANRNSQNRQNYFTKLISDEDHLKNFVLKDDSGAYFVDRSSEYFEIILDFLKTGELNVRKHLIDCKAHSDGSCHNNINSSNTIELFNHDTQTLMQRLIREADFYMIDISDQLYNIVGDGLYVSDDLKSGKNSRRSLLFFDKEPIYKPASVFMNGLFMNSVVTDKEILVRNGTLEIFNDNHSLAIVAYPTTVCGDEQIEELQQQQPHTINQHRRSGASDSALIMRDQTRFNTMFTLREVRAPEQLMINTNGKHYYNLSDYNHSIQFTRIDSLHVKIKEVFLRTPGVTACLSGGSQLINNQTHSGTPPHISQLSSNLRSSSPTNIDVENTSSAFDEKDDSYFANFEYQSPPQEEHVQLVARPQSSFMNFISPNSDESVVVVETVLRILKTNFLVKNKKEFMYVESRNRVYWLIKKHLLVFELSNKNL</sequence>
<reference evidence="3 5" key="1">
    <citation type="submission" date="2024-03" db="EMBL/GenBank/DDBJ databases">
        <title>The Acrasis kona genome and developmental transcriptomes reveal deep origins of eukaryotic multicellular pathways.</title>
        <authorList>
            <person name="Sheikh S."/>
            <person name="Fu C.-J."/>
            <person name="Brown M.W."/>
            <person name="Baldauf S.L."/>
        </authorList>
    </citation>
    <scope>NUCLEOTIDE SEQUENCE [LARGE SCALE GENOMIC DNA]</scope>
    <source>
        <strain evidence="3 5">ATCC MYA-3509</strain>
    </source>
</reference>
<evidence type="ECO:0000256" key="1">
    <source>
        <dbReference type="SAM" id="MobiDB-lite"/>
    </source>
</evidence>
<feature type="region of interest" description="Disordered" evidence="1">
    <location>
        <begin position="352"/>
        <end position="377"/>
    </location>
</feature>
<dbReference type="InterPro" id="IPR003131">
    <property type="entry name" value="T1-type_BTB"/>
</dbReference>
<evidence type="ECO:0000259" key="2">
    <source>
        <dbReference type="Pfam" id="PF02214"/>
    </source>
</evidence>
<dbReference type="SUPFAM" id="SSF54695">
    <property type="entry name" value="POZ domain"/>
    <property type="match status" value="1"/>
</dbReference>
<dbReference type="PANTHER" id="PTHR14499">
    <property type="entry name" value="POTASSIUM CHANNEL TETRAMERIZATION DOMAIN-CONTAINING"/>
    <property type="match status" value="1"/>
</dbReference>
<accession>A0AAW2YYT2</accession>
<dbReference type="InterPro" id="IPR011333">
    <property type="entry name" value="SKP1/BTB/POZ_sf"/>
</dbReference>
<name>A0AAW2YYT2_9EUKA</name>
<dbReference type="GO" id="GO:0051260">
    <property type="term" value="P:protein homooligomerization"/>
    <property type="evidence" value="ECO:0007669"/>
    <property type="project" value="InterPro"/>
</dbReference>
<comment type="caution">
    <text evidence="3">The sequence shown here is derived from an EMBL/GenBank/DDBJ whole genome shotgun (WGS) entry which is preliminary data.</text>
</comment>
<evidence type="ECO:0000313" key="5">
    <source>
        <dbReference type="Proteomes" id="UP001431209"/>
    </source>
</evidence>
<dbReference type="AlphaFoldDB" id="A0AAW2YYT2"/>
<dbReference type="Pfam" id="PF02214">
    <property type="entry name" value="BTB_2"/>
    <property type="match status" value="1"/>
</dbReference>
<keyword evidence="5" id="KW-1185">Reference proteome</keyword>
<evidence type="ECO:0000313" key="4">
    <source>
        <dbReference type="EMBL" id="KAL0489349.1"/>
    </source>
</evidence>
<organism evidence="3 5">
    <name type="scientific">Acrasis kona</name>
    <dbReference type="NCBI Taxonomy" id="1008807"/>
    <lineage>
        <taxon>Eukaryota</taxon>
        <taxon>Discoba</taxon>
        <taxon>Heterolobosea</taxon>
        <taxon>Tetramitia</taxon>
        <taxon>Eutetramitia</taxon>
        <taxon>Acrasidae</taxon>
        <taxon>Acrasis</taxon>
    </lineage>
</organism>
<gene>
    <name evidence="4" type="ORF">AKO1_009232</name>
    <name evidence="3" type="ORF">AKO1_015092</name>
</gene>
<proteinExistence type="predicted"/>
<dbReference type="PANTHER" id="PTHR14499:SF136">
    <property type="entry name" value="GH08630P"/>
    <property type="match status" value="1"/>
</dbReference>
<feature type="non-terminal residue" evidence="3">
    <location>
        <position position="1"/>
    </location>
</feature>
<dbReference type="EMBL" id="JAOPGA020000823">
    <property type="protein sequence ID" value="KAL0482187.1"/>
    <property type="molecule type" value="Genomic_DNA"/>
</dbReference>
<feature type="compositionally biased region" description="Low complexity" evidence="1">
    <location>
        <begin position="364"/>
        <end position="374"/>
    </location>
</feature>
<evidence type="ECO:0000313" key="3">
    <source>
        <dbReference type="EMBL" id="KAL0482187.1"/>
    </source>
</evidence>
<dbReference type="Proteomes" id="UP001431209">
    <property type="component" value="Unassembled WGS sequence"/>
</dbReference>
<protein>
    <recommendedName>
        <fullName evidence="2">Potassium channel tetramerisation-type BTB domain-containing protein</fullName>
    </recommendedName>
</protein>
<dbReference type="EMBL" id="JAOPGA020001549">
    <property type="protein sequence ID" value="KAL0489349.1"/>
    <property type="molecule type" value="Genomic_DNA"/>
</dbReference>